<proteinExistence type="predicted"/>
<dbReference type="AlphaFoldDB" id="A0A4Y2LNS1"/>
<evidence type="ECO:0000313" key="3">
    <source>
        <dbReference type="Proteomes" id="UP000499080"/>
    </source>
</evidence>
<accession>A0A4Y2LNS1</accession>
<organism evidence="2 3">
    <name type="scientific">Araneus ventricosus</name>
    <name type="common">Orbweaver spider</name>
    <name type="synonym">Epeira ventricosa</name>
    <dbReference type="NCBI Taxonomy" id="182803"/>
    <lineage>
        <taxon>Eukaryota</taxon>
        <taxon>Metazoa</taxon>
        <taxon>Ecdysozoa</taxon>
        <taxon>Arthropoda</taxon>
        <taxon>Chelicerata</taxon>
        <taxon>Arachnida</taxon>
        <taxon>Araneae</taxon>
        <taxon>Araneomorphae</taxon>
        <taxon>Entelegynae</taxon>
        <taxon>Araneoidea</taxon>
        <taxon>Araneidae</taxon>
        <taxon>Araneus</taxon>
    </lineage>
</organism>
<evidence type="ECO:0000256" key="1">
    <source>
        <dbReference type="SAM" id="MobiDB-lite"/>
    </source>
</evidence>
<gene>
    <name evidence="2" type="ORF">AVEN_149055_1</name>
</gene>
<sequence>MDRAATPDIEAWCLVMGVNGKEVISRLCDQVELDEGSSMLDGINKDSRRKPIQTTNRRSQSLDARACRSVKCLLGST</sequence>
<dbReference type="Proteomes" id="UP000499080">
    <property type="component" value="Unassembled WGS sequence"/>
</dbReference>
<dbReference type="EMBL" id="BGPR01006063">
    <property type="protein sequence ID" value="GBN15770.1"/>
    <property type="molecule type" value="Genomic_DNA"/>
</dbReference>
<name>A0A4Y2LNS1_ARAVE</name>
<evidence type="ECO:0000313" key="2">
    <source>
        <dbReference type="EMBL" id="GBN15770.1"/>
    </source>
</evidence>
<reference evidence="2 3" key="1">
    <citation type="journal article" date="2019" name="Sci. Rep.">
        <title>Orb-weaving spider Araneus ventricosus genome elucidates the spidroin gene catalogue.</title>
        <authorList>
            <person name="Kono N."/>
            <person name="Nakamura H."/>
            <person name="Ohtoshi R."/>
            <person name="Moran D.A.P."/>
            <person name="Shinohara A."/>
            <person name="Yoshida Y."/>
            <person name="Fujiwara M."/>
            <person name="Mori M."/>
            <person name="Tomita M."/>
            <person name="Arakawa K."/>
        </authorList>
    </citation>
    <scope>NUCLEOTIDE SEQUENCE [LARGE SCALE GENOMIC DNA]</scope>
</reference>
<keyword evidence="3" id="KW-1185">Reference proteome</keyword>
<protein>
    <submittedName>
        <fullName evidence="2">Uncharacterized protein</fullName>
    </submittedName>
</protein>
<feature type="region of interest" description="Disordered" evidence="1">
    <location>
        <begin position="39"/>
        <end position="60"/>
    </location>
</feature>
<comment type="caution">
    <text evidence="2">The sequence shown here is derived from an EMBL/GenBank/DDBJ whole genome shotgun (WGS) entry which is preliminary data.</text>
</comment>